<accession>A0A4Q5N431</accession>
<dbReference type="InterPro" id="IPR000944">
    <property type="entry name" value="Tscrpt_reg_Rrf2"/>
</dbReference>
<dbReference type="PANTHER" id="PTHR33221">
    <property type="entry name" value="WINGED HELIX-TURN-HELIX TRANSCRIPTIONAL REGULATOR, RRF2 FAMILY"/>
    <property type="match status" value="1"/>
</dbReference>
<dbReference type="GO" id="GO:0003677">
    <property type="term" value="F:DNA binding"/>
    <property type="evidence" value="ECO:0007669"/>
    <property type="project" value="UniProtKB-KW"/>
</dbReference>
<comment type="caution">
    <text evidence="4">The sequence shown here is derived from an EMBL/GenBank/DDBJ whole genome shotgun (WGS) entry which is preliminary data.</text>
</comment>
<gene>
    <name evidence="4" type="ORF">EUA98_00545</name>
</gene>
<dbReference type="SUPFAM" id="SSF46785">
    <property type="entry name" value="Winged helix' DNA-binding domain"/>
    <property type="match status" value="1"/>
</dbReference>
<dbReference type="EMBL" id="SDWW01000001">
    <property type="protein sequence ID" value="RYV53012.1"/>
    <property type="molecule type" value="Genomic_DNA"/>
</dbReference>
<keyword evidence="1" id="KW-0238">DNA-binding</keyword>
<dbReference type="InterPro" id="IPR036390">
    <property type="entry name" value="WH_DNA-bd_sf"/>
</dbReference>
<name>A0A4Q5N431_9MICO</name>
<dbReference type="PROSITE" id="PS51197">
    <property type="entry name" value="HTH_RRF2_2"/>
    <property type="match status" value="1"/>
</dbReference>
<dbReference type="RefSeq" id="WP_130100711.1">
    <property type="nucleotide sequence ID" value="NZ_SDWW01000001.1"/>
</dbReference>
<dbReference type="OrthoDB" id="9795923at2"/>
<comment type="cofactor">
    <cofactor evidence="2">
        <name>[2Fe-2S] cluster</name>
        <dbReference type="ChEBI" id="CHEBI:190135"/>
    </cofactor>
</comment>
<reference evidence="4 5" key="1">
    <citation type="submission" date="2019-01" db="EMBL/GenBank/DDBJ databases">
        <title>Novel species of Cellulomonas.</title>
        <authorList>
            <person name="Liu Q."/>
            <person name="Xin Y.-H."/>
        </authorList>
    </citation>
    <scope>NUCLEOTIDE SEQUENCE [LARGE SCALE GENOMIC DNA]</scope>
    <source>
        <strain evidence="4 5">HLT2-17</strain>
    </source>
</reference>
<evidence type="ECO:0000256" key="3">
    <source>
        <dbReference type="SAM" id="SignalP"/>
    </source>
</evidence>
<dbReference type="GO" id="GO:0005829">
    <property type="term" value="C:cytosol"/>
    <property type="evidence" value="ECO:0007669"/>
    <property type="project" value="TreeGrafter"/>
</dbReference>
<evidence type="ECO:0000313" key="5">
    <source>
        <dbReference type="Proteomes" id="UP000293764"/>
    </source>
</evidence>
<dbReference type="Pfam" id="PF02082">
    <property type="entry name" value="Rrf2"/>
    <property type="match status" value="1"/>
</dbReference>
<dbReference type="AlphaFoldDB" id="A0A4Q5N431"/>
<feature type="signal peptide" evidence="3">
    <location>
        <begin position="1"/>
        <end position="24"/>
    </location>
</feature>
<evidence type="ECO:0000256" key="1">
    <source>
        <dbReference type="ARBA" id="ARBA00023125"/>
    </source>
</evidence>
<keyword evidence="3" id="KW-0732">Signal</keyword>
<evidence type="ECO:0000256" key="2">
    <source>
        <dbReference type="ARBA" id="ARBA00034078"/>
    </source>
</evidence>
<sequence length="152" mass="16056">MRINAFSDVSLRVLILLAAAPGGADVMTSKAISVQVGTPYHHVTKIVARLRELDLIEVTRGRSGGVRISPAGRQVTVGWVLRTFERRTDVADCETPAGNCPLLDGCGLRGALGRARSAFYSELDDVVVASLAHQPRLASTPLTLGSPAIPVA</sequence>
<keyword evidence="5" id="KW-1185">Reference proteome</keyword>
<dbReference type="GO" id="GO:0003700">
    <property type="term" value="F:DNA-binding transcription factor activity"/>
    <property type="evidence" value="ECO:0007669"/>
    <property type="project" value="TreeGrafter"/>
</dbReference>
<dbReference type="PANTHER" id="PTHR33221:SF4">
    <property type="entry name" value="HTH-TYPE TRANSCRIPTIONAL REPRESSOR NSRR"/>
    <property type="match status" value="1"/>
</dbReference>
<protein>
    <submittedName>
        <fullName evidence="4">Rrf2 family transcriptional regulator</fullName>
    </submittedName>
</protein>
<dbReference type="Gene3D" id="1.10.10.10">
    <property type="entry name" value="Winged helix-like DNA-binding domain superfamily/Winged helix DNA-binding domain"/>
    <property type="match status" value="1"/>
</dbReference>
<organism evidence="4 5">
    <name type="scientific">Pengzhenrongella frigida</name>
    <dbReference type="NCBI Taxonomy" id="1259133"/>
    <lineage>
        <taxon>Bacteria</taxon>
        <taxon>Bacillati</taxon>
        <taxon>Actinomycetota</taxon>
        <taxon>Actinomycetes</taxon>
        <taxon>Micrococcales</taxon>
        <taxon>Pengzhenrongella</taxon>
    </lineage>
</organism>
<proteinExistence type="predicted"/>
<dbReference type="InterPro" id="IPR036388">
    <property type="entry name" value="WH-like_DNA-bd_sf"/>
</dbReference>
<feature type="chain" id="PRO_5039465096" evidence="3">
    <location>
        <begin position="25"/>
        <end position="152"/>
    </location>
</feature>
<evidence type="ECO:0000313" key="4">
    <source>
        <dbReference type="EMBL" id="RYV53012.1"/>
    </source>
</evidence>
<dbReference type="Proteomes" id="UP000293764">
    <property type="component" value="Unassembled WGS sequence"/>
</dbReference>